<proteinExistence type="predicted"/>
<dbReference type="Pfam" id="PF03567">
    <property type="entry name" value="Sulfotransfer_2"/>
    <property type="match status" value="1"/>
</dbReference>
<dbReference type="HOGENOM" id="CLU_069458_0_0_1"/>
<dbReference type="GeneID" id="183080"/>
<dbReference type="RefSeq" id="NP_503791.3">
    <property type="nucleotide sequence ID" value="NM_071390.3"/>
</dbReference>
<evidence type="ECO:0000313" key="2">
    <source>
        <dbReference type="Proteomes" id="UP000001940"/>
    </source>
</evidence>
<evidence type="ECO:0000313" key="1">
    <source>
        <dbReference type="EMBL" id="CCD66299.2"/>
    </source>
</evidence>
<dbReference type="PaxDb" id="6239-C31B8.9"/>
<keyword evidence="2" id="KW-1185">Reference proteome</keyword>
<organism evidence="1 2">
    <name type="scientific">Caenorhabditis elegans</name>
    <dbReference type="NCBI Taxonomy" id="6239"/>
    <lineage>
        <taxon>Eukaryota</taxon>
        <taxon>Metazoa</taxon>
        <taxon>Ecdysozoa</taxon>
        <taxon>Nematoda</taxon>
        <taxon>Chromadorea</taxon>
        <taxon>Rhabditida</taxon>
        <taxon>Rhabditina</taxon>
        <taxon>Rhabditomorpha</taxon>
        <taxon>Rhabditoidea</taxon>
        <taxon>Rhabditidae</taxon>
        <taxon>Peloderinae</taxon>
        <taxon>Caenorhabditis</taxon>
    </lineage>
</organism>
<dbReference type="GO" id="GO:1902884">
    <property type="term" value="P:positive regulation of response to oxidative stress"/>
    <property type="evidence" value="ECO:0007669"/>
    <property type="project" value="InterPro"/>
</dbReference>
<dbReference type="UCSC" id="C31B8.9">
    <property type="organism name" value="c. elegans"/>
</dbReference>
<gene>
    <name evidence="1 3" type="ORF">C31B8.9</name>
    <name evidence="1" type="ORF">CELE_C31B8.9</name>
</gene>
<evidence type="ECO:0000313" key="3">
    <source>
        <dbReference type="WormBase" id="C31B8.9"/>
    </source>
</evidence>
<dbReference type="GO" id="GO:0016020">
    <property type="term" value="C:membrane"/>
    <property type="evidence" value="ECO:0007669"/>
    <property type="project" value="InterPro"/>
</dbReference>
<dbReference type="KEGG" id="cel:CELE_C31B8.9"/>
<sequence length="270" mass="31844">MVLGKNFLVIFCSCVLFLAQCAYFLSIFTRKPMGNVVEIPIANFTTELIPGDSITKFIPPFVPLLNDYVVAEGYSLHGCIVRKSMSQLNTNIMCYLNNTSLYEQQNHTLSDTWEDRKHPESRFVSFFVDKCINTNSCYDCKDVSCAVKMIYERLMYHVKNRHLIDKDDEPTWWFDWHAAPQTWNCDFYKYLTDYHLIKIGTTQKDRRFAMKQLQKALKLANVEDEYARKIADDTLKSDTRHGTHKSDWSKKILEQVRSDPYVRHYLHRIY</sequence>
<reference evidence="1 2" key="1">
    <citation type="journal article" date="1998" name="Science">
        <title>Genome sequence of the nematode C. elegans: a platform for investigating biology.</title>
        <authorList>
            <consortium name="The C. elegans sequencing consortium"/>
            <person name="Sulson J.E."/>
            <person name="Waterston R."/>
        </authorList>
    </citation>
    <scope>NUCLEOTIDE SEQUENCE [LARGE SCALE GENOMIC DNA]</scope>
    <source>
        <strain evidence="1 2">Bristol N2</strain>
    </source>
</reference>
<dbReference type="InterPro" id="IPR007669">
    <property type="entry name" value="Chst-1-like"/>
</dbReference>
<dbReference type="PANTHER" id="PTHR22900">
    <property type="entry name" value="PROTEIN CBG14245-RELATED"/>
    <property type="match status" value="1"/>
</dbReference>
<dbReference type="EMBL" id="BX284605">
    <property type="protein sequence ID" value="CCD66299.2"/>
    <property type="molecule type" value="Genomic_DNA"/>
</dbReference>
<name>O16902_CAEEL</name>
<protein>
    <submittedName>
        <fullName evidence="1">Uncharacterized protein</fullName>
    </submittedName>
</protein>
<dbReference type="GO" id="GO:0050650">
    <property type="term" value="P:chondroitin sulfate proteoglycan biosynthetic process"/>
    <property type="evidence" value="ECO:0007669"/>
    <property type="project" value="InterPro"/>
</dbReference>
<dbReference type="AGR" id="WB:WBGene00016284"/>
<dbReference type="PANTHER" id="PTHR22900:SF9">
    <property type="entry name" value="CARBOHYDRATE SULFOTRANSFERASE-RELATED"/>
    <property type="match status" value="1"/>
</dbReference>
<dbReference type="PIR" id="T32167">
    <property type="entry name" value="T32167"/>
</dbReference>
<dbReference type="InterPro" id="IPR005331">
    <property type="entry name" value="Sulfotransferase"/>
</dbReference>
<dbReference type="AlphaFoldDB" id="O16902"/>
<dbReference type="InParanoid" id="O16902"/>
<dbReference type="OrthoDB" id="408912at2759"/>
<dbReference type="Proteomes" id="UP000001940">
    <property type="component" value="Chromosome V"/>
</dbReference>
<accession>O16902</accession>
<dbReference type="FunCoup" id="O16902">
    <property type="interactions" value="6"/>
</dbReference>
<dbReference type="CTD" id="183080"/>
<dbReference type="GO" id="GO:0047756">
    <property type="term" value="F:chondroitin 4-sulfotransferase activity"/>
    <property type="evidence" value="ECO:0007669"/>
    <property type="project" value="InterPro"/>
</dbReference>
<dbReference type="eggNOG" id="KOG4651">
    <property type="taxonomic scope" value="Eukaryota"/>
</dbReference>
<dbReference type="WormBase" id="C31B8.9">
    <property type="protein sequence ID" value="CE51116"/>
    <property type="gene ID" value="WBGene00016284"/>
</dbReference>